<dbReference type="InterPro" id="IPR015655">
    <property type="entry name" value="PP2C"/>
</dbReference>
<dbReference type="Gene3D" id="3.60.40.10">
    <property type="entry name" value="PPM-type phosphatase domain"/>
    <property type="match status" value="1"/>
</dbReference>
<feature type="compositionally biased region" description="Acidic residues" evidence="1">
    <location>
        <begin position="284"/>
        <end position="303"/>
    </location>
</feature>
<reference evidence="3 4" key="1">
    <citation type="submission" date="2015-02" db="EMBL/GenBank/DDBJ databases">
        <title>Draft genome sequences of ten Microbacterium spp. with emphasis on heavy metal contaminated environments.</title>
        <authorList>
            <person name="Corretto E."/>
        </authorList>
    </citation>
    <scope>NUCLEOTIDE SEQUENCE [LARGE SCALE GENOMIC DNA]</scope>
    <source>
        <strain evidence="3 4">DSM 12510</strain>
    </source>
</reference>
<dbReference type="EMBL" id="JYIZ01000034">
    <property type="protein sequence ID" value="KJL43954.1"/>
    <property type="molecule type" value="Genomic_DNA"/>
</dbReference>
<dbReference type="EC" id="3.1.3.16" evidence="3"/>
<dbReference type="InterPro" id="IPR001932">
    <property type="entry name" value="PPM-type_phosphatase-like_dom"/>
</dbReference>
<dbReference type="OrthoDB" id="9801841at2"/>
<dbReference type="PANTHER" id="PTHR47992">
    <property type="entry name" value="PROTEIN PHOSPHATASE"/>
    <property type="match status" value="1"/>
</dbReference>
<accession>A0A0M2HBS4</accession>
<keyword evidence="3" id="KW-0378">Hydrolase</keyword>
<dbReference type="GO" id="GO:0004722">
    <property type="term" value="F:protein serine/threonine phosphatase activity"/>
    <property type="evidence" value="ECO:0007669"/>
    <property type="project" value="UniProtKB-EC"/>
</dbReference>
<sequence length="328" mass="33899">MPDVSTHTRRVEVPGGAIDLAWAEVTHTGRRREVNQDALFTAYPLFVVADGMGGHIGGEIASASAIARLRGVVDDGPVTPKTIEKALAKAVKDIGAHPETTDDGTGTTVTGVYLDTAGEAAHWVTFNIGDSRVYVVRDGAIVQITTDHSVVQELIAAGRLSPEEAENHPYGNVITRAVGPSDSVTPDYVRLDVVAGDRFVICSDGLTKELTDYGIRHFLDENADPADAVNAMLDAALENGGRDNISIIVLDVADPSAVAAGSGDEVDDDTAEIPTVGAGTAAVGDDEDADADTGDADDDDETSESVSAAEPGDDDESAAGTDSSTAGR</sequence>
<dbReference type="AlphaFoldDB" id="A0A0M2HBS4"/>
<name>A0A0M2HBS4_9MICO</name>
<feature type="domain" description="PPM-type phosphatase" evidence="2">
    <location>
        <begin position="19"/>
        <end position="252"/>
    </location>
</feature>
<dbReference type="InterPro" id="IPR036457">
    <property type="entry name" value="PPM-type-like_dom_sf"/>
</dbReference>
<dbReference type="CDD" id="cd00143">
    <property type="entry name" value="PP2Cc"/>
    <property type="match status" value="1"/>
</dbReference>
<dbReference type="SMART" id="SM00332">
    <property type="entry name" value="PP2Cc"/>
    <property type="match status" value="1"/>
</dbReference>
<dbReference type="STRING" id="92835.RS81_00631"/>
<dbReference type="PATRIC" id="fig|92835.4.peg.648"/>
<dbReference type="Pfam" id="PF13672">
    <property type="entry name" value="PP2C_2"/>
    <property type="match status" value="1"/>
</dbReference>
<dbReference type="SUPFAM" id="SSF81606">
    <property type="entry name" value="PP2C-like"/>
    <property type="match status" value="1"/>
</dbReference>
<gene>
    <name evidence="3" type="primary">pstP_1</name>
    <name evidence="3" type="ORF">RS81_00631</name>
</gene>
<dbReference type="PROSITE" id="PS51746">
    <property type="entry name" value="PPM_2"/>
    <property type="match status" value="1"/>
</dbReference>
<organism evidence="3 4">
    <name type="scientific">Microbacterium terrae</name>
    <dbReference type="NCBI Taxonomy" id="69369"/>
    <lineage>
        <taxon>Bacteria</taxon>
        <taxon>Bacillati</taxon>
        <taxon>Actinomycetota</taxon>
        <taxon>Actinomycetes</taxon>
        <taxon>Micrococcales</taxon>
        <taxon>Microbacteriaceae</taxon>
        <taxon>Microbacterium</taxon>
    </lineage>
</organism>
<dbReference type="RefSeq" id="WP_084613368.1">
    <property type="nucleotide sequence ID" value="NZ_BAAAUP010000010.1"/>
</dbReference>
<keyword evidence="4" id="KW-1185">Reference proteome</keyword>
<evidence type="ECO:0000313" key="4">
    <source>
        <dbReference type="Proteomes" id="UP000033956"/>
    </source>
</evidence>
<comment type="caution">
    <text evidence="3">The sequence shown here is derived from an EMBL/GenBank/DDBJ whole genome shotgun (WGS) entry which is preliminary data.</text>
</comment>
<evidence type="ECO:0000259" key="2">
    <source>
        <dbReference type="PROSITE" id="PS51746"/>
    </source>
</evidence>
<dbReference type="SMART" id="SM00331">
    <property type="entry name" value="PP2C_SIG"/>
    <property type="match status" value="1"/>
</dbReference>
<dbReference type="Proteomes" id="UP000033956">
    <property type="component" value="Unassembled WGS sequence"/>
</dbReference>
<proteinExistence type="predicted"/>
<protein>
    <submittedName>
        <fullName evidence="3">PP2C-family Ser/Thr phosphatase</fullName>
        <ecNumber evidence="3">3.1.3.16</ecNumber>
    </submittedName>
</protein>
<evidence type="ECO:0000256" key="1">
    <source>
        <dbReference type="SAM" id="MobiDB-lite"/>
    </source>
</evidence>
<evidence type="ECO:0000313" key="3">
    <source>
        <dbReference type="EMBL" id="KJL43954.1"/>
    </source>
</evidence>
<feature type="region of interest" description="Disordered" evidence="1">
    <location>
        <begin position="258"/>
        <end position="328"/>
    </location>
</feature>